<evidence type="ECO:0000313" key="1">
    <source>
        <dbReference type="EMBL" id="RMN10341.1"/>
    </source>
</evidence>
<reference evidence="1 2" key="1">
    <citation type="submission" date="2018-08" db="EMBL/GenBank/DDBJ databases">
        <title>Recombination of ecologically and evolutionarily significant loci maintains genetic cohesion in the Pseudomonas syringae species complex.</title>
        <authorList>
            <person name="Dillon M."/>
            <person name="Thakur S."/>
            <person name="Almeida R.N.D."/>
            <person name="Weir B.S."/>
            <person name="Guttman D.S."/>
        </authorList>
    </citation>
    <scope>NUCLEOTIDE SEQUENCE [LARGE SCALE GENOMIC DNA]</scope>
    <source>
        <strain evidence="1 2">ICMP 12341</strain>
    </source>
</reference>
<dbReference type="Proteomes" id="UP000271468">
    <property type="component" value="Unassembled WGS sequence"/>
</dbReference>
<name>A0A0N8QXR4_9PSED</name>
<dbReference type="AlphaFoldDB" id="A0A0N8QXR4"/>
<protein>
    <submittedName>
        <fullName evidence="1">Uncharacterized protein</fullName>
    </submittedName>
</protein>
<comment type="caution">
    <text evidence="1">The sequence shown here is derived from an EMBL/GenBank/DDBJ whole genome shotgun (WGS) entry which is preliminary data.</text>
</comment>
<dbReference type="EMBL" id="RBOV01000250">
    <property type="protein sequence ID" value="RMN10341.1"/>
    <property type="molecule type" value="Genomic_DNA"/>
</dbReference>
<gene>
    <name evidence="1" type="ORF">ALQ65_05506</name>
</gene>
<sequence>MISLKHLERLEMIKKQNSCVTQPLSILWKKVRTSRKTVHTCLSFLQISQRWLRHCSCATCHAFDLVATNRNRQRTGNFDRVRGKWNGTQQRSKIFTQPSAMIGRIGIVDIIEGANLARECPCSTRVFIDSSHQPECNVPQRQPRCVGILTDIIGEVDIKRTGANRACALDNIHYIRDITDIDVKPNILNRERKGCAQTKHAMSQCMKWCHKAARQYMVAWRILDDIFVDLLASADVSCDFVVSRSKITPFSLTLIRRCEGLQGNLGLNPEAVTPRLILKRGKTVRAAIQITLKKQHSRYRILHTSRKALTKTKVLTTIGTITSCANFRIRGDVCRRKLNRH</sequence>
<proteinExistence type="predicted"/>
<evidence type="ECO:0000313" key="2">
    <source>
        <dbReference type="Proteomes" id="UP000271468"/>
    </source>
</evidence>
<accession>A0A0N8QXR4</accession>
<organism evidence="1 2">
    <name type="scientific">Pseudomonas syringae pv. coriandricola</name>
    <dbReference type="NCBI Taxonomy" id="264453"/>
    <lineage>
        <taxon>Bacteria</taxon>
        <taxon>Pseudomonadati</taxon>
        <taxon>Pseudomonadota</taxon>
        <taxon>Gammaproteobacteria</taxon>
        <taxon>Pseudomonadales</taxon>
        <taxon>Pseudomonadaceae</taxon>
        <taxon>Pseudomonas</taxon>
    </lineage>
</organism>